<keyword evidence="14" id="KW-1185">Reference proteome</keyword>
<evidence type="ECO:0000256" key="1">
    <source>
        <dbReference type="ARBA" id="ARBA00007352"/>
    </source>
</evidence>
<dbReference type="SUPFAM" id="SSF117916">
    <property type="entry name" value="Fe-S cluster assembly (FSCA) domain-like"/>
    <property type="match status" value="1"/>
</dbReference>
<evidence type="ECO:0000256" key="8">
    <source>
        <dbReference type="ARBA" id="ARBA00024036"/>
    </source>
</evidence>
<dbReference type="SUPFAM" id="SSF52540">
    <property type="entry name" value="P-loop containing nucleoside triphosphate hydrolases"/>
    <property type="match status" value="1"/>
</dbReference>
<reference evidence="13" key="3">
    <citation type="submission" date="2019-06" db="EMBL/GenBank/DDBJ databases">
        <authorList>
            <person name="Le Quere A."/>
            <person name="Colella S."/>
        </authorList>
    </citation>
    <scope>NUCLEOTIDE SEQUENCE</scope>
    <source>
        <strain evidence="13">EmedicaeMD41</strain>
    </source>
</reference>
<keyword evidence="9" id="KW-0378">Hydrolase</keyword>
<keyword evidence="7 9" id="KW-0411">Iron-sulfur</keyword>
<dbReference type="GO" id="GO:0051539">
    <property type="term" value="F:4 iron, 4 sulfur cluster binding"/>
    <property type="evidence" value="ECO:0007669"/>
    <property type="project" value="TreeGrafter"/>
</dbReference>
<gene>
    <name evidence="13" type="primary">mrp</name>
    <name evidence="12" type="ORF">BMJ33_18670</name>
    <name evidence="13" type="ORF">EMEDMD4_70037</name>
</gene>
<dbReference type="AlphaFoldDB" id="A0A508X4L2"/>
<feature type="compositionally biased region" description="Low complexity" evidence="10">
    <location>
        <begin position="101"/>
        <end position="114"/>
    </location>
</feature>
<dbReference type="InterPro" id="IPR027417">
    <property type="entry name" value="P-loop_NTPase"/>
</dbReference>
<keyword evidence="6 9" id="KW-0408">Iron</keyword>
<keyword evidence="5 9" id="KW-0067">ATP-binding</keyword>
<sequence length="384" mass="41023">MPDVTREMVLNKLRNVRGPDMEGNIVDLGLVSDVFISDGKAYFSITVPAARAKELEPMRAAAERVVREIPGVKAAMVALTADRKAAPQKTPAERHPEAPTGHAPAQRAGGGAAPKADIPGVGAIIAVASGKGGVGKSTTSVNLALALQANGLKVGLLDADIYGPSMPRLLKISGRPQQIEGRLIRPMENYGLKVMSMGFLVDEEVAMIWRGPMIQSALLQMLREVAWGDLDVLVVDMPPGTGDAQLTMAQQVPLAGAVIVSTPQDLALVDARKGLAMFRKVEVPVLGIVENMSYFVAPDTGRRYDIFGHGGARKEAERIGVPFLGEVPLTMAIRETSDAGTPLVASEPDGEVARLYREIAARVWDEVIAARQDKSRAMPRIVFE</sequence>
<dbReference type="PROSITE" id="PS01215">
    <property type="entry name" value="MRP"/>
    <property type="match status" value="1"/>
</dbReference>
<name>A0A508X4L2_9HYPH</name>
<keyword evidence="3 9" id="KW-0479">Metal-binding</keyword>
<dbReference type="OMA" id="VSGCPMR"/>
<dbReference type="GO" id="GO:0005524">
    <property type="term" value="F:ATP binding"/>
    <property type="evidence" value="ECO:0007669"/>
    <property type="project" value="UniProtKB-UniRule"/>
</dbReference>
<dbReference type="GO" id="GO:0046872">
    <property type="term" value="F:metal ion binding"/>
    <property type="evidence" value="ECO:0007669"/>
    <property type="project" value="UniProtKB-KW"/>
</dbReference>
<evidence type="ECO:0000256" key="5">
    <source>
        <dbReference type="ARBA" id="ARBA00022840"/>
    </source>
</evidence>
<dbReference type="Proteomes" id="UP001190825">
    <property type="component" value="Unassembled WGS sequence"/>
</dbReference>
<dbReference type="InterPro" id="IPR044304">
    <property type="entry name" value="NUBPL-like"/>
</dbReference>
<evidence type="ECO:0000256" key="6">
    <source>
        <dbReference type="ARBA" id="ARBA00023004"/>
    </source>
</evidence>
<evidence type="ECO:0000313" key="12">
    <source>
        <dbReference type="EMBL" id="PLU01423.1"/>
    </source>
</evidence>
<feature type="domain" description="MIP18 family-like" evidence="11">
    <location>
        <begin position="6"/>
        <end position="75"/>
    </location>
</feature>
<evidence type="ECO:0000256" key="10">
    <source>
        <dbReference type="SAM" id="MobiDB-lite"/>
    </source>
</evidence>
<dbReference type="GO" id="GO:0016226">
    <property type="term" value="P:iron-sulfur cluster assembly"/>
    <property type="evidence" value="ECO:0007669"/>
    <property type="project" value="InterPro"/>
</dbReference>
<comment type="similarity">
    <text evidence="8 9">Belongs to the Mrp/NBP35 ATP-binding proteins family.</text>
</comment>
<evidence type="ECO:0000256" key="4">
    <source>
        <dbReference type="ARBA" id="ARBA00022741"/>
    </source>
</evidence>
<reference evidence="12" key="1">
    <citation type="submission" date="2017-04" db="EMBL/GenBank/DDBJ databases">
        <authorList>
            <person name="Porter S."/>
            <person name="Friesen M.L."/>
            <person name="Faber-Hammond J."/>
        </authorList>
    </citation>
    <scope>NUCLEOTIDE SEQUENCE</scope>
    <source>
        <strain evidence="12">Str16</strain>
    </source>
</reference>
<dbReference type="EMBL" id="CABFNB010000139">
    <property type="protein sequence ID" value="VTZ64734.1"/>
    <property type="molecule type" value="Genomic_DNA"/>
</dbReference>
<keyword evidence="4 9" id="KW-0547">Nucleotide-binding</keyword>
<protein>
    <recommendedName>
        <fullName evidence="9">Iron-sulfur cluster carrier protein</fullName>
    </recommendedName>
</protein>
<comment type="function">
    <text evidence="9">Binds and transfers iron-sulfur (Fe-S) clusters to target apoproteins. Can hydrolyze ATP.</text>
</comment>
<dbReference type="HAMAP" id="MF_02040">
    <property type="entry name" value="Mrp_NBP35"/>
    <property type="match status" value="1"/>
</dbReference>
<accession>A0A508X4L2</accession>
<dbReference type="EMBL" id="NBUC01000093">
    <property type="protein sequence ID" value="PLU01423.1"/>
    <property type="molecule type" value="Genomic_DNA"/>
</dbReference>
<feature type="region of interest" description="Disordered" evidence="10">
    <location>
        <begin position="82"/>
        <end position="114"/>
    </location>
</feature>
<evidence type="ECO:0000256" key="9">
    <source>
        <dbReference type="HAMAP-Rule" id="MF_02040"/>
    </source>
</evidence>
<dbReference type="Proteomes" id="UP000507954">
    <property type="component" value="Unassembled WGS sequence"/>
</dbReference>
<comment type="subunit">
    <text evidence="9">Homodimer.</text>
</comment>
<reference evidence="12 14" key="2">
    <citation type="journal article" date="2018" name="FEMS Microbiol. Ecol.">
        <title>Co-invading symbiotic mutualists of Medicago polymorpha retain high ancestral diversity and contain diverse accessory genomes.</title>
        <authorList>
            <person name="Porter S.S."/>
            <person name="Faber-Hammond J.J."/>
            <person name="Friesen M.L."/>
        </authorList>
    </citation>
    <scope>NUCLEOTIDE SEQUENCE [LARGE SCALE GENOMIC DNA]</scope>
    <source>
        <strain evidence="12 14">Str16</strain>
    </source>
</reference>
<dbReference type="PANTHER" id="PTHR42961:SF2">
    <property type="entry name" value="IRON-SULFUR PROTEIN NUBPL"/>
    <property type="match status" value="1"/>
</dbReference>
<dbReference type="GO" id="GO:0016887">
    <property type="term" value="F:ATP hydrolysis activity"/>
    <property type="evidence" value="ECO:0007669"/>
    <property type="project" value="UniProtKB-UniRule"/>
</dbReference>
<evidence type="ECO:0000313" key="14">
    <source>
        <dbReference type="Proteomes" id="UP001190825"/>
    </source>
</evidence>
<dbReference type="InterPro" id="IPR002744">
    <property type="entry name" value="MIP18-like"/>
</dbReference>
<dbReference type="GeneID" id="61609716"/>
<dbReference type="GO" id="GO:0140663">
    <property type="term" value="F:ATP-dependent FeS chaperone activity"/>
    <property type="evidence" value="ECO:0007669"/>
    <property type="project" value="InterPro"/>
</dbReference>
<evidence type="ECO:0000256" key="2">
    <source>
        <dbReference type="ARBA" id="ARBA00008205"/>
    </source>
</evidence>
<evidence type="ECO:0000256" key="7">
    <source>
        <dbReference type="ARBA" id="ARBA00023014"/>
    </source>
</evidence>
<dbReference type="InterPro" id="IPR033756">
    <property type="entry name" value="YlxH/NBP35"/>
</dbReference>
<dbReference type="RefSeq" id="WP_011974646.1">
    <property type="nucleotide sequence ID" value="NZ_ATYC01000022.1"/>
</dbReference>
<evidence type="ECO:0000259" key="11">
    <source>
        <dbReference type="Pfam" id="PF01883"/>
    </source>
</evidence>
<feature type="compositionally biased region" description="Basic and acidic residues" evidence="10">
    <location>
        <begin position="82"/>
        <end position="97"/>
    </location>
</feature>
<dbReference type="Pfam" id="PF01883">
    <property type="entry name" value="FeS_assembly_P"/>
    <property type="match status" value="1"/>
</dbReference>
<dbReference type="FunFam" id="3.40.50.300:FF:000418">
    <property type="entry name" value="Iron-sulfur cluster carrier protein"/>
    <property type="match status" value="1"/>
</dbReference>
<evidence type="ECO:0000256" key="3">
    <source>
        <dbReference type="ARBA" id="ARBA00022723"/>
    </source>
</evidence>
<dbReference type="Gene3D" id="3.30.300.130">
    <property type="entry name" value="Fe-S cluster assembly (FSCA)"/>
    <property type="match status" value="1"/>
</dbReference>
<dbReference type="InterPro" id="IPR034904">
    <property type="entry name" value="FSCA_dom_sf"/>
</dbReference>
<dbReference type="PANTHER" id="PTHR42961">
    <property type="entry name" value="IRON-SULFUR PROTEIN NUBPL"/>
    <property type="match status" value="1"/>
</dbReference>
<comment type="similarity">
    <text evidence="1">In the N-terminal section; belongs to the MIP18 family.</text>
</comment>
<evidence type="ECO:0000313" key="13">
    <source>
        <dbReference type="EMBL" id="VTZ64734.1"/>
    </source>
</evidence>
<proteinExistence type="inferred from homology"/>
<dbReference type="InterPro" id="IPR019591">
    <property type="entry name" value="Mrp/NBP35_ATP-bd"/>
</dbReference>
<comment type="similarity">
    <text evidence="2">In the C-terminal section; belongs to the Mrp/NBP35 ATP-binding proteins family.</text>
</comment>
<dbReference type="InterPro" id="IPR000808">
    <property type="entry name" value="Mrp-like_CS"/>
</dbReference>
<organism evidence="13">
    <name type="scientific">Sinorhizobium medicae</name>
    <dbReference type="NCBI Taxonomy" id="110321"/>
    <lineage>
        <taxon>Bacteria</taxon>
        <taxon>Pseudomonadati</taxon>
        <taxon>Pseudomonadota</taxon>
        <taxon>Alphaproteobacteria</taxon>
        <taxon>Hyphomicrobiales</taxon>
        <taxon>Rhizobiaceae</taxon>
        <taxon>Sinorhizobium/Ensifer group</taxon>
        <taxon>Sinorhizobium</taxon>
    </lineage>
</organism>
<feature type="binding site" evidence="9">
    <location>
        <begin position="130"/>
        <end position="137"/>
    </location>
    <ligand>
        <name>ATP</name>
        <dbReference type="ChEBI" id="CHEBI:30616"/>
    </ligand>
</feature>
<dbReference type="Pfam" id="PF10609">
    <property type="entry name" value="ParA"/>
    <property type="match status" value="1"/>
</dbReference>
<dbReference type="CDD" id="cd02037">
    <property type="entry name" value="Mrp_NBP35"/>
    <property type="match status" value="1"/>
</dbReference>
<dbReference type="Gene3D" id="3.40.50.300">
    <property type="entry name" value="P-loop containing nucleotide triphosphate hydrolases"/>
    <property type="match status" value="1"/>
</dbReference>